<proteinExistence type="predicted"/>
<name>A0A1I1B7K5_9PSEU</name>
<keyword evidence="2" id="KW-1185">Reference proteome</keyword>
<dbReference type="Proteomes" id="UP000243799">
    <property type="component" value="Unassembled WGS sequence"/>
</dbReference>
<organism evidence="1 2">
    <name type="scientific">Amycolatopsis marina</name>
    <dbReference type="NCBI Taxonomy" id="490629"/>
    <lineage>
        <taxon>Bacteria</taxon>
        <taxon>Bacillati</taxon>
        <taxon>Actinomycetota</taxon>
        <taxon>Actinomycetes</taxon>
        <taxon>Pseudonocardiales</taxon>
        <taxon>Pseudonocardiaceae</taxon>
        <taxon>Amycolatopsis</taxon>
    </lineage>
</organism>
<dbReference type="RefSeq" id="WP_170161320.1">
    <property type="nucleotide sequence ID" value="NZ_FOKG01000012.1"/>
</dbReference>
<reference evidence="2" key="1">
    <citation type="submission" date="2016-10" db="EMBL/GenBank/DDBJ databases">
        <authorList>
            <person name="Varghese N."/>
            <person name="Submissions S."/>
        </authorList>
    </citation>
    <scope>NUCLEOTIDE SEQUENCE [LARGE SCALE GENOMIC DNA]</scope>
    <source>
        <strain evidence="2">CGMCC 4.3568</strain>
    </source>
</reference>
<accession>A0A1I1B7K5</accession>
<evidence type="ECO:0000313" key="1">
    <source>
        <dbReference type="EMBL" id="SFB46329.1"/>
    </source>
</evidence>
<dbReference type="EMBL" id="FOKG01000012">
    <property type="protein sequence ID" value="SFB46329.1"/>
    <property type="molecule type" value="Genomic_DNA"/>
</dbReference>
<evidence type="ECO:0000313" key="2">
    <source>
        <dbReference type="Proteomes" id="UP000243799"/>
    </source>
</evidence>
<dbReference type="AlphaFoldDB" id="A0A1I1B7K5"/>
<sequence>MSPAIKNVLVIGVVALVLFLLITQPTQSAEAVQTALGWLRDGAEAIVTFVKSLFA</sequence>
<gene>
    <name evidence="1" type="ORF">SAMN05216266_112174</name>
</gene>
<protein>
    <submittedName>
        <fullName evidence="1">Uncharacterized protein</fullName>
    </submittedName>
</protein>